<sequence length="220" mass="24193">MAVGLAVNYLAPSCSLGISHSISSSVTTGSVSTDPVPDAQTTDSNSPTSWWSDWLLDFYSYSTLTSNLSTPACNDPGPLARSRCHLLFYALLQRLLEAGSGPGLLVETLRILSRVWSAPSLQSSVSNAEDTAASNSIDSKFFARRFDLSSDPSRIGTRSTDLLAWILHLIELIIFRKPDESSSDLDDDFNDDLDISKTQTALSYKATLKRLYQVRCYFDF</sequence>
<dbReference type="Proteomes" id="UP000784294">
    <property type="component" value="Unassembled WGS sequence"/>
</dbReference>
<dbReference type="EMBL" id="CAAALY010048519">
    <property type="protein sequence ID" value="VEL20898.1"/>
    <property type="molecule type" value="Genomic_DNA"/>
</dbReference>
<organism evidence="1 2">
    <name type="scientific">Protopolystoma xenopodis</name>
    <dbReference type="NCBI Taxonomy" id="117903"/>
    <lineage>
        <taxon>Eukaryota</taxon>
        <taxon>Metazoa</taxon>
        <taxon>Spiralia</taxon>
        <taxon>Lophotrochozoa</taxon>
        <taxon>Platyhelminthes</taxon>
        <taxon>Monogenea</taxon>
        <taxon>Polyopisthocotylea</taxon>
        <taxon>Polystomatidea</taxon>
        <taxon>Polystomatidae</taxon>
        <taxon>Protopolystoma</taxon>
    </lineage>
</organism>
<evidence type="ECO:0000313" key="1">
    <source>
        <dbReference type="EMBL" id="VEL20898.1"/>
    </source>
</evidence>
<reference evidence="1" key="1">
    <citation type="submission" date="2018-11" db="EMBL/GenBank/DDBJ databases">
        <authorList>
            <consortium name="Pathogen Informatics"/>
        </authorList>
    </citation>
    <scope>NUCLEOTIDE SEQUENCE</scope>
</reference>
<keyword evidence="2" id="KW-1185">Reference proteome</keyword>
<gene>
    <name evidence="1" type="ORF">PXEA_LOCUS14338</name>
</gene>
<evidence type="ECO:0000313" key="2">
    <source>
        <dbReference type="Proteomes" id="UP000784294"/>
    </source>
</evidence>
<name>A0A3S5AI60_9PLAT</name>
<dbReference type="AlphaFoldDB" id="A0A3S5AI60"/>
<comment type="caution">
    <text evidence="1">The sequence shown here is derived from an EMBL/GenBank/DDBJ whole genome shotgun (WGS) entry which is preliminary data.</text>
</comment>
<accession>A0A3S5AI60</accession>
<proteinExistence type="predicted"/>
<protein>
    <submittedName>
        <fullName evidence="1">Uncharacterized protein</fullName>
    </submittedName>
</protein>